<evidence type="ECO:0000313" key="3">
    <source>
        <dbReference type="Proteomes" id="UP001238540"/>
    </source>
</evidence>
<reference evidence="3" key="1">
    <citation type="journal article" date="2019" name="Int. J. Syst. Evol. Microbiol.">
        <title>The Global Catalogue of Microorganisms (GCM) 10K type strain sequencing project: providing services to taxonomists for standard genome sequencing and annotation.</title>
        <authorList>
            <consortium name="The Broad Institute Genomics Platform"/>
            <consortium name="The Broad Institute Genome Sequencing Center for Infectious Disease"/>
            <person name="Wu L."/>
            <person name="Ma J."/>
        </authorList>
    </citation>
    <scope>NUCLEOTIDE SEQUENCE [LARGE SCALE GENOMIC DNA]</scope>
    <source>
        <strain evidence="3">CECT 7398</strain>
    </source>
</reference>
<dbReference type="RefSeq" id="WP_170882413.1">
    <property type="nucleotide sequence ID" value="NZ_JABEYA020000002.1"/>
</dbReference>
<comment type="caution">
    <text evidence="2">The sequence shown here is derived from an EMBL/GenBank/DDBJ whole genome shotgun (WGS) entry which is preliminary data.</text>
</comment>
<evidence type="ECO:0000313" key="2">
    <source>
        <dbReference type="EMBL" id="MDN3609481.1"/>
    </source>
</evidence>
<name>A0ABT8BRB9_9VIBR</name>
<dbReference type="InterPro" id="IPR036388">
    <property type="entry name" value="WH-like_DNA-bd_sf"/>
</dbReference>
<dbReference type="Gene3D" id="1.10.10.10">
    <property type="entry name" value="Winged helix-like DNA-binding domain superfamily/Winged helix DNA-binding domain"/>
    <property type="match status" value="1"/>
</dbReference>
<dbReference type="Proteomes" id="UP001238540">
    <property type="component" value="Unassembled WGS sequence"/>
</dbReference>
<feature type="transmembrane region" description="Helical" evidence="1">
    <location>
        <begin position="122"/>
        <end position="142"/>
    </location>
</feature>
<dbReference type="EMBL" id="JAUFQC010000001">
    <property type="protein sequence ID" value="MDN3609481.1"/>
    <property type="molecule type" value="Genomic_DNA"/>
</dbReference>
<keyword evidence="1" id="KW-0812">Transmembrane</keyword>
<keyword evidence="1" id="KW-1133">Transmembrane helix</keyword>
<keyword evidence="3" id="KW-1185">Reference proteome</keyword>
<protein>
    <submittedName>
        <fullName evidence="2">Winged helix-turn-helix domain-containing protein</fullName>
    </submittedName>
</protein>
<evidence type="ECO:0000256" key="1">
    <source>
        <dbReference type="SAM" id="Phobius"/>
    </source>
</evidence>
<accession>A0ABT8BRB9</accession>
<dbReference type="InterPro" id="IPR016032">
    <property type="entry name" value="Sig_transdc_resp-reg_C-effctor"/>
</dbReference>
<dbReference type="SUPFAM" id="SSF46894">
    <property type="entry name" value="C-terminal effector domain of the bipartite response regulators"/>
    <property type="match status" value="1"/>
</dbReference>
<organism evidence="2 3">
    <name type="scientific">Vibrio ostreicida</name>
    <dbReference type="NCBI Taxonomy" id="526588"/>
    <lineage>
        <taxon>Bacteria</taxon>
        <taxon>Pseudomonadati</taxon>
        <taxon>Pseudomonadota</taxon>
        <taxon>Gammaproteobacteria</taxon>
        <taxon>Vibrionales</taxon>
        <taxon>Vibrionaceae</taxon>
        <taxon>Vibrio</taxon>
    </lineage>
</organism>
<gene>
    <name evidence="2" type="ORF">QWZ16_07160</name>
</gene>
<proteinExistence type="predicted"/>
<sequence length="238" mass="27366">MSKHRYLCDDVVFDMDRMTISTQHQVRSLNYNECLFFQKLLDNPNRVVSKNTLKSVSWPDTIVTDSSLQKAGQKIRLALTISDHIELETVSGVGYRLHCRSVEHKLKNEEVKVSHTVKRSGYLWLNAILALASVGLVVLSLWELSKQTNHHLISYLHPDYDIQLLGNKQLITIKGAVIPTEISDLFQGSDCDCLYFFSAKASRYEVSVYNKSTHHSESYLVERERLPKVIEELNNEQR</sequence>
<keyword evidence="1" id="KW-0472">Membrane</keyword>